<dbReference type="Proteomes" id="UP001500013">
    <property type="component" value="Unassembled WGS sequence"/>
</dbReference>
<protein>
    <submittedName>
        <fullName evidence="2">DUF2252 domain-containing protein</fullName>
    </submittedName>
</protein>
<evidence type="ECO:0000256" key="1">
    <source>
        <dbReference type="SAM" id="MobiDB-lite"/>
    </source>
</evidence>
<dbReference type="PANTHER" id="PTHR39441:SF1">
    <property type="entry name" value="DUF2252 DOMAIN-CONTAINING PROTEIN"/>
    <property type="match status" value="1"/>
</dbReference>
<gene>
    <name evidence="2" type="ORF">GCM10009817_36650</name>
</gene>
<name>A0ABN2SRE3_9MICO</name>
<dbReference type="InterPro" id="IPR018721">
    <property type="entry name" value="DUF2252"/>
</dbReference>
<feature type="compositionally biased region" description="Low complexity" evidence="1">
    <location>
        <begin position="1"/>
        <end position="13"/>
    </location>
</feature>
<proteinExistence type="predicted"/>
<evidence type="ECO:0000313" key="3">
    <source>
        <dbReference type="Proteomes" id="UP001500013"/>
    </source>
</evidence>
<dbReference type="PANTHER" id="PTHR39441">
    <property type="entry name" value="DUF2252 DOMAIN-CONTAINING PROTEIN"/>
    <property type="match status" value="1"/>
</dbReference>
<keyword evidence="3" id="KW-1185">Reference proteome</keyword>
<feature type="region of interest" description="Disordered" evidence="1">
    <location>
        <begin position="1"/>
        <end position="23"/>
    </location>
</feature>
<dbReference type="EMBL" id="BAAAPU010000011">
    <property type="protein sequence ID" value="GAA1991208.1"/>
    <property type="molecule type" value="Genomic_DNA"/>
</dbReference>
<comment type="caution">
    <text evidence="2">The sequence shown here is derived from an EMBL/GenBank/DDBJ whole genome shotgun (WGS) entry which is preliminary data.</text>
</comment>
<evidence type="ECO:0000313" key="2">
    <source>
        <dbReference type="EMBL" id="GAA1991208.1"/>
    </source>
</evidence>
<sequence>MTAAPAASLPKSSSARKERVAQATARMPLTAHAQLVPWAERDPVEILEEQGRTRVPELLPVRYGRMLASPFAFYRGAAAVMAADLAASGSSELTAQLCGDAHVSNFGFFGTPERKQVFDLNDFDETWPGPFEWDVKRLAASLEIAGRENGLRRKQRRAITVGMVRAYRQSIAEFASQSALDVWYARAELQPGLPRLAKELPKAARETTRKVLSKSRVRDAAHAVAKLTTPEFGQRRFVSDPPLLVPVRELAPELADDLTRLLDLLLVEYRKSLPPDRRVLIGRFQVVDMARKAVGVGSVGTRAWLLLLVDELGNPLLLQAKEAAESVLAAHLPWPALDNQGRRVVEGQRLMQASSDILLGWQRVTGLDGVERDFYIRQFRDWKGGYEIETLDPATLERLGQACAWTLARAHARSGDPRDIALYLGTPPGPVPADGAADGPGAVFDEAVGDFAVAYADQNERDHAELVAAVESGRLPASPNL</sequence>
<reference evidence="2 3" key="1">
    <citation type="journal article" date="2019" name="Int. J. Syst. Evol. Microbiol.">
        <title>The Global Catalogue of Microorganisms (GCM) 10K type strain sequencing project: providing services to taxonomists for standard genome sequencing and annotation.</title>
        <authorList>
            <consortium name="The Broad Institute Genomics Platform"/>
            <consortium name="The Broad Institute Genome Sequencing Center for Infectious Disease"/>
            <person name="Wu L."/>
            <person name="Ma J."/>
        </authorList>
    </citation>
    <scope>NUCLEOTIDE SEQUENCE [LARGE SCALE GENOMIC DNA]</scope>
    <source>
        <strain evidence="2 3">JCM 15628</strain>
    </source>
</reference>
<dbReference type="RefSeq" id="WP_344066100.1">
    <property type="nucleotide sequence ID" value="NZ_BAAAPU010000011.1"/>
</dbReference>
<dbReference type="Pfam" id="PF10009">
    <property type="entry name" value="DUF2252"/>
    <property type="match status" value="1"/>
</dbReference>
<organism evidence="2 3">
    <name type="scientific">Terrabacter lapilli</name>
    <dbReference type="NCBI Taxonomy" id="436231"/>
    <lineage>
        <taxon>Bacteria</taxon>
        <taxon>Bacillati</taxon>
        <taxon>Actinomycetota</taxon>
        <taxon>Actinomycetes</taxon>
        <taxon>Micrococcales</taxon>
        <taxon>Intrasporangiaceae</taxon>
        <taxon>Terrabacter</taxon>
    </lineage>
</organism>
<accession>A0ABN2SRE3</accession>